<keyword evidence="2" id="KW-1185">Reference proteome</keyword>
<proteinExistence type="predicted"/>
<dbReference type="RefSeq" id="WP_284284762.1">
    <property type="nucleotide sequence ID" value="NZ_BSUJ01000001.1"/>
</dbReference>
<reference evidence="2" key="1">
    <citation type="journal article" date="2019" name="Int. J. Syst. Evol. Microbiol.">
        <title>The Global Catalogue of Microorganisms (GCM) 10K type strain sequencing project: providing services to taxonomists for standard genome sequencing and annotation.</title>
        <authorList>
            <consortium name="The Broad Institute Genomics Platform"/>
            <consortium name="The Broad Institute Genome Sequencing Center for Infectious Disease"/>
            <person name="Wu L."/>
            <person name="Ma J."/>
        </authorList>
    </citation>
    <scope>NUCLEOTIDE SEQUENCE [LARGE SCALE GENOMIC DNA]</scope>
    <source>
        <strain evidence="2">NBRC 105830</strain>
    </source>
</reference>
<evidence type="ECO:0000313" key="1">
    <source>
        <dbReference type="EMBL" id="GMA21000.1"/>
    </source>
</evidence>
<evidence type="ECO:0000313" key="2">
    <source>
        <dbReference type="Proteomes" id="UP001157109"/>
    </source>
</evidence>
<gene>
    <name evidence="1" type="ORF">GCM10025862_30210</name>
</gene>
<comment type="caution">
    <text evidence="1">The sequence shown here is derived from an EMBL/GenBank/DDBJ whole genome shotgun (WGS) entry which is preliminary data.</text>
</comment>
<organism evidence="1 2">
    <name type="scientific">Arsenicicoccus piscis</name>
    <dbReference type="NCBI Taxonomy" id="673954"/>
    <lineage>
        <taxon>Bacteria</taxon>
        <taxon>Bacillati</taxon>
        <taxon>Actinomycetota</taxon>
        <taxon>Actinomycetes</taxon>
        <taxon>Micrococcales</taxon>
        <taxon>Intrasporangiaceae</taxon>
        <taxon>Arsenicicoccus</taxon>
    </lineage>
</organism>
<dbReference type="Proteomes" id="UP001157109">
    <property type="component" value="Unassembled WGS sequence"/>
</dbReference>
<name>A0ABQ6HTW0_9MICO</name>
<protein>
    <submittedName>
        <fullName evidence="1">Uncharacterized protein</fullName>
    </submittedName>
</protein>
<sequence>MTVRVVYDVGEGEVARTAQPAPTEPVADERLRTLLVAHPVPVGTQGDQGTTQLVLGDVLASVGEAQGLGVEHRPAGRDELVERLPRHLLGHGAHLLWTPILPTKVVLRSG</sequence>
<accession>A0ABQ6HTW0</accession>
<dbReference type="EMBL" id="BSUJ01000001">
    <property type="protein sequence ID" value="GMA21000.1"/>
    <property type="molecule type" value="Genomic_DNA"/>
</dbReference>